<dbReference type="SUPFAM" id="SSF52540">
    <property type="entry name" value="P-loop containing nucleoside triphosphate hydrolases"/>
    <property type="match status" value="1"/>
</dbReference>
<comment type="caution">
    <text evidence="10">The sequence shown here is derived from an EMBL/GenBank/DDBJ whole genome shotgun (WGS) entry which is preliminary data.</text>
</comment>
<evidence type="ECO:0000256" key="4">
    <source>
        <dbReference type="ARBA" id="ARBA00022840"/>
    </source>
</evidence>
<organism evidence="10 11">
    <name type="scientific">Rubneribacter badeniensis</name>
    <dbReference type="NCBI Taxonomy" id="2070688"/>
    <lineage>
        <taxon>Bacteria</taxon>
        <taxon>Bacillati</taxon>
        <taxon>Actinomycetota</taxon>
        <taxon>Coriobacteriia</taxon>
        <taxon>Eggerthellales</taxon>
        <taxon>Eggerthellaceae</taxon>
        <taxon>Rubneribacter</taxon>
    </lineage>
</organism>
<dbReference type="InterPro" id="IPR017871">
    <property type="entry name" value="ABC_transporter-like_CS"/>
</dbReference>
<evidence type="ECO:0000256" key="3">
    <source>
        <dbReference type="ARBA" id="ARBA00022741"/>
    </source>
</evidence>
<dbReference type="InterPro" id="IPR036640">
    <property type="entry name" value="ABC1_TM_sf"/>
</dbReference>
<dbReference type="InterPro" id="IPR003593">
    <property type="entry name" value="AAA+_ATPase"/>
</dbReference>
<feature type="transmembrane region" description="Helical" evidence="7">
    <location>
        <begin position="131"/>
        <end position="152"/>
    </location>
</feature>
<dbReference type="InterPro" id="IPR039421">
    <property type="entry name" value="Type_1_exporter"/>
</dbReference>
<feature type="domain" description="ABC transporter" evidence="8">
    <location>
        <begin position="349"/>
        <end position="583"/>
    </location>
</feature>
<dbReference type="PROSITE" id="PS00211">
    <property type="entry name" value="ABC_TRANSPORTER_1"/>
    <property type="match status" value="1"/>
</dbReference>
<evidence type="ECO:0000256" key="7">
    <source>
        <dbReference type="SAM" id="Phobius"/>
    </source>
</evidence>
<keyword evidence="3" id="KW-0547">Nucleotide-binding</keyword>
<comment type="subcellular location">
    <subcellularLocation>
        <location evidence="1">Cell membrane</location>
        <topology evidence="1">Multi-pass membrane protein</topology>
    </subcellularLocation>
</comment>
<dbReference type="Proteomes" id="UP000236488">
    <property type="component" value="Unassembled WGS sequence"/>
</dbReference>
<dbReference type="RefSeq" id="WP_103262853.1">
    <property type="nucleotide sequence ID" value="NZ_PPEL01000026.1"/>
</dbReference>
<dbReference type="PANTHER" id="PTHR24221">
    <property type="entry name" value="ATP-BINDING CASSETTE SUB-FAMILY B"/>
    <property type="match status" value="1"/>
</dbReference>
<evidence type="ECO:0000313" key="10">
    <source>
        <dbReference type="EMBL" id="PNV65520.1"/>
    </source>
</evidence>
<dbReference type="PROSITE" id="PS50893">
    <property type="entry name" value="ABC_TRANSPORTER_2"/>
    <property type="match status" value="1"/>
</dbReference>
<dbReference type="SUPFAM" id="SSF90123">
    <property type="entry name" value="ABC transporter transmembrane region"/>
    <property type="match status" value="1"/>
</dbReference>
<feature type="transmembrane region" description="Helical" evidence="7">
    <location>
        <begin position="236"/>
        <end position="261"/>
    </location>
</feature>
<dbReference type="Gene3D" id="1.20.1560.10">
    <property type="entry name" value="ABC transporter type 1, transmembrane domain"/>
    <property type="match status" value="1"/>
</dbReference>
<evidence type="ECO:0000259" key="9">
    <source>
        <dbReference type="PROSITE" id="PS50929"/>
    </source>
</evidence>
<dbReference type="GO" id="GO:0005886">
    <property type="term" value="C:plasma membrane"/>
    <property type="evidence" value="ECO:0007669"/>
    <property type="project" value="UniProtKB-SubCell"/>
</dbReference>
<dbReference type="Pfam" id="PF00005">
    <property type="entry name" value="ABC_tran"/>
    <property type="match status" value="1"/>
</dbReference>
<dbReference type="GO" id="GO:0140359">
    <property type="term" value="F:ABC-type transporter activity"/>
    <property type="evidence" value="ECO:0007669"/>
    <property type="project" value="InterPro"/>
</dbReference>
<sequence>MIDRALFALEGVRGVLAALLALATTRALLAVGQAWTLASAVVGLWAGEPLAGQTTRIALFFACFVGAQGVRCAQDALLGRYARARVEELRDGLLRTVFEQGARIVQKTGTGSVAALALEGIDQVETYVRLVLPKIVCVVAVPLVVLLCVLPVDWVSGLIMLVMYPVIVFYMGLIGQTAKAAAARQHDEYRRLSNHFVDSVRGIDTLKLLGQDKRHGERIFEVSERFREATVKTLRIATLSGSVLDLISTLSLAAVAIMLGFRLVDGSIAFFPALFVLVLVPEYFKPIREFASDYHASLDGKNALASIQGIVASAKDGEEARRATAEGAAGCGATGREREVLAWSEGAVLELSGVGFSYPDCEALCDVAFSVRGFKRIGIVGASGSGKSTLANVLGGFLAPSAGVVFAAGRRLDDLREPSWQRQVLYIPQDPYLFHATLRENIAFYRPDAADEEVERAVRAMGLEELVAELPEGLGTLVGEGGRALSGGERQRVALARALLDRSRRVLVFDEPTAHLDIETELELKERMLPLMEGRLVFFATHRLHWTHDMDAVIVMEGGRAVEFGAPRALAAQGGAFARLAAQVEGGWR</sequence>
<keyword evidence="5 7" id="KW-1133">Transmembrane helix</keyword>
<accession>A0A2K2U5R4</accession>
<dbReference type="InterPro" id="IPR011527">
    <property type="entry name" value="ABC1_TM_dom"/>
</dbReference>
<dbReference type="EMBL" id="PPEL01000026">
    <property type="protein sequence ID" value="PNV65520.1"/>
    <property type="molecule type" value="Genomic_DNA"/>
</dbReference>
<evidence type="ECO:0000259" key="8">
    <source>
        <dbReference type="PROSITE" id="PS50893"/>
    </source>
</evidence>
<dbReference type="PANTHER" id="PTHR24221:SF614">
    <property type="entry name" value="GLUTATHIONE_L-CYSTEINE TRANSPORT SYSTEM ATP-BINDING_PERMEASE PROTEIN CYDC"/>
    <property type="match status" value="1"/>
</dbReference>
<feature type="domain" description="ABC transmembrane type-1" evidence="9">
    <location>
        <begin position="17"/>
        <end position="299"/>
    </location>
</feature>
<dbReference type="GO" id="GO:0005524">
    <property type="term" value="F:ATP binding"/>
    <property type="evidence" value="ECO:0007669"/>
    <property type="project" value="UniProtKB-KW"/>
</dbReference>
<dbReference type="CDD" id="cd18584">
    <property type="entry name" value="ABC_6TM_AarD_CydD"/>
    <property type="match status" value="1"/>
</dbReference>
<dbReference type="Gene3D" id="3.40.50.300">
    <property type="entry name" value="P-loop containing nucleotide triphosphate hydrolases"/>
    <property type="match status" value="1"/>
</dbReference>
<dbReference type="InterPro" id="IPR027417">
    <property type="entry name" value="P-loop_NTPase"/>
</dbReference>
<dbReference type="GO" id="GO:0016887">
    <property type="term" value="F:ATP hydrolysis activity"/>
    <property type="evidence" value="ECO:0007669"/>
    <property type="project" value="InterPro"/>
</dbReference>
<dbReference type="InterPro" id="IPR003439">
    <property type="entry name" value="ABC_transporter-like_ATP-bd"/>
</dbReference>
<evidence type="ECO:0000256" key="2">
    <source>
        <dbReference type="ARBA" id="ARBA00022692"/>
    </source>
</evidence>
<dbReference type="NCBIfam" id="TIGR02857">
    <property type="entry name" value="CydD"/>
    <property type="match status" value="1"/>
</dbReference>
<evidence type="ECO:0000256" key="1">
    <source>
        <dbReference type="ARBA" id="ARBA00004651"/>
    </source>
</evidence>
<keyword evidence="2 7" id="KW-0812">Transmembrane</keyword>
<reference evidence="10 11" key="1">
    <citation type="journal article" date="2018" name="Int. J. Syst. Evol. Microbiol.">
        <title>Rubneribacter badeniensis gen. nov., sp. nov. and Enteroscipio rubneri gen. nov., sp. nov., new members of the Eggerthellaceae isolated from human faeces.</title>
        <authorList>
            <person name="Danylec N."/>
            <person name="Gobl A."/>
            <person name="Stoll D.A."/>
            <person name="Hetzer B."/>
            <person name="Kulling S.E."/>
            <person name="Huch M."/>
        </authorList>
    </citation>
    <scope>NUCLEOTIDE SEQUENCE [LARGE SCALE GENOMIC DNA]</scope>
    <source>
        <strain evidence="10 11">ResAG-85</strain>
    </source>
</reference>
<evidence type="ECO:0000256" key="6">
    <source>
        <dbReference type="ARBA" id="ARBA00023136"/>
    </source>
</evidence>
<name>A0A2K2U5R4_9ACTN</name>
<dbReference type="AlphaFoldDB" id="A0A2K2U5R4"/>
<proteinExistence type="predicted"/>
<evidence type="ECO:0000313" key="11">
    <source>
        <dbReference type="Proteomes" id="UP000236488"/>
    </source>
</evidence>
<keyword evidence="11" id="KW-1185">Reference proteome</keyword>
<gene>
    <name evidence="10" type="primary">cydD</name>
    <name evidence="10" type="ORF">C2L80_06015</name>
</gene>
<keyword evidence="4" id="KW-0067">ATP-binding</keyword>
<dbReference type="GO" id="GO:0034040">
    <property type="term" value="F:ATPase-coupled lipid transmembrane transporter activity"/>
    <property type="evidence" value="ECO:0007669"/>
    <property type="project" value="TreeGrafter"/>
</dbReference>
<evidence type="ECO:0000256" key="5">
    <source>
        <dbReference type="ARBA" id="ARBA00022989"/>
    </source>
</evidence>
<dbReference type="GO" id="GO:0042883">
    <property type="term" value="P:cysteine transport"/>
    <property type="evidence" value="ECO:0007669"/>
    <property type="project" value="InterPro"/>
</dbReference>
<dbReference type="PROSITE" id="PS50929">
    <property type="entry name" value="ABC_TM1F"/>
    <property type="match status" value="1"/>
</dbReference>
<dbReference type="Pfam" id="PF00664">
    <property type="entry name" value="ABC_membrane"/>
    <property type="match status" value="1"/>
</dbReference>
<dbReference type="SMART" id="SM00382">
    <property type="entry name" value="AAA"/>
    <property type="match status" value="1"/>
</dbReference>
<keyword evidence="6 7" id="KW-0472">Membrane</keyword>
<dbReference type="InterPro" id="IPR014216">
    <property type="entry name" value="ABC_transptr_CydD"/>
</dbReference>
<protein>
    <submittedName>
        <fullName evidence="10">Thiol reductant ABC exporter subunit CydD</fullName>
    </submittedName>
</protein>
<feature type="transmembrane region" description="Helical" evidence="7">
    <location>
        <begin position="158"/>
        <end position="175"/>
    </location>
</feature>